<protein>
    <recommendedName>
        <fullName evidence="4">Phage protein</fullName>
    </recommendedName>
</protein>
<reference evidence="2 3" key="1">
    <citation type="submission" date="2019-07" db="EMBL/GenBank/DDBJ databases">
        <authorList>
            <person name="Hibberd C M."/>
            <person name="Gehrig L. J."/>
            <person name="Chang H.-W."/>
            <person name="Venkatesh S."/>
        </authorList>
    </citation>
    <scope>NUCLEOTIDE SEQUENCE [LARGE SCALE GENOMIC DNA]</scope>
    <source>
        <strain evidence="2">Streptococcus_constellatus_SS_Bg39</strain>
    </source>
</reference>
<gene>
    <name evidence="2" type="ORF">SCSS39_01499</name>
</gene>
<evidence type="ECO:0000313" key="2">
    <source>
        <dbReference type="EMBL" id="VUX05554.1"/>
    </source>
</evidence>
<organism evidence="2 3">
    <name type="scientific">Streptococcus constellatus</name>
    <dbReference type="NCBI Taxonomy" id="76860"/>
    <lineage>
        <taxon>Bacteria</taxon>
        <taxon>Bacillati</taxon>
        <taxon>Bacillota</taxon>
        <taxon>Bacilli</taxon>
        <taxon>Lactobacillales</taxon>
        <taxon>Streptococcaceae</taxon>
        <taxon>Streptococcus</taxon>
        <taxon>Streptococcus anginosus group</taxon>
    </lineage>
</organism>
<keyword evidence="1" id="KW-1133">Transmembrane helix</keyword>
<feature type="transmembrane region" description="Helical" evidence="1">
    <location>
        <begin position="115"/>
        <end position="132"/>
    </location>
</feature>
<dbReference type="EMBL" id="CABHMZ010000022">
    <property type="protein sequence ID" value="VUX05554.1"/>
    <property type="molecule type" value="Genomic_DNA"/>
</dbReference>
<evidence type="ECO:0008006" key="4">
    <source>
        <dbReference type="Google" id="ProtNLM"/>
    </source>
</evidence>
<keyword evidence="1" id="KW-0812">Transmembrane</keyword>
<evidence type="ECO:0000313" key="3">
    <source>
        <dbReference type="Proteomes" id="UP000385544"/>
    </source>
</evidence>
<name>A0A564TEG8_STRCV</name>
<keyword evidence="1" id="KW-0472">Membrane</keyword>
<evidence type="ECO:0000256" key="1">
    <source>
        <dbReference type="SAM" id="Phobius"/>
    </source>
</evidence>
<dbReference type="AlphaFoldDB" id="A0A564TEG8"/>
<accession>A0A564TEG8</accession>
<dbReference type="RefSeq" id="WP_144210107.1">
    <property type="nucleotide sequence ID" value="NZ_CABHMZ010000022.1"/>
</dbReference>
<dbReference type="OrthoDB" id="9816323at2"/>
<dbReference type="Proteomes" id="UP000385544">
    <property type="component" value="Unassembled WGS sequence"/>
</dbReference>
<proteinExistence type="predicted"/>
<sequence length="139" mass="15723">MKIGMRTPSLKRSLKARTTSKWKRQIKKAVIPGYGQKGIGWIKKPKKAMYNKVYRKTTFGLSDIVKSSKEKSSAKVKKKAIRQSKDYTAKDYKQAGIVMIILGLLLMFVIPVLGIFFLILGIISFGVATLFSKKYSRSK</sequence>